<dbReference type="GO" id="GO:0006813">
    <property type="term" value="P:potassium ion transport"/>
    <property type="evidence" value="ECO:0007669"/>
    <property type="project" value="UniProtKB-KW"/>
</dbReference>
<evidence type="ECO:0000256" key="6">
    <source>
        <dbReference type="ARBA" id="ARBA00022958"/>
    </source>
</evidence>
<keyword evidence="3" id="KW-0050">Antiport</keyword>
<keyword evidence="13" id="KW-1185">Reference proteome</keyword>
<dbReference type="GO" id="GO:0015297">
    <property type="term" value="F:antiporter activity"/>
    <property type="evidence" value="ECO:0007669"/>
    <property type="project" value="UniProtKB-KW"/>
</dbReference>
<feature type="transmembrane region" description="Helical" evidence="10">
    <location>
        <begin position="255"/>
        <end position="276"/>
    </location>
</feature>
<feature type="transmembrane region" description="Helical" evidence="10">
    <location>
        <begin position="225"/>
        <end position="249"/>
    </location>
</feature>
<organism evidence="12 13">
    <name type="scientific">Candidatus Aquarickettsia rohweri</name>
    <dbReference type="NCBI Taxonomy" id="2602574"/>
    <lineage>
        <taxon>Bacteria</taxon>
        <taxon>Pseudomonadati</taxon>
        <taxon>Pseudomonadota</taxon>
        <taxon>Alphaproteobacteria</taxon>
        <taxon>Rickettsiales</taxon>
        <taxon>Candidatus Midichloriaceae</taxon>
        <taxon>Candidatus Aquarickettsia</taxon>
    </lineage>
</organism>
<dbReference type="InterPro" id="IPR038770">
    <property type="entry name" value="Na+/solute_symporter_sf"/>
</dbReference>
<evidence type="ECO:0000256" key="7">
    <source>
        <dbReference type="ARBA" id="ARBA00022989"/>
    </source>
</evidence>
<dbReference type="FunFam" id="3.40.50.720:FF:000036">
    <property type="entry name" value="Glutathione-regulated potassium-efflux system protein KefB"/>
    <property type="match status" value="1"/>
</dbReference>
<feature type="non-terminal residue" evidence="12">
    <location>
        <position position="1"/>
    </location>
</feature>
<dbReference type="Proteomes" id="UP000279470">
    <property type="component" value="Unassembled WGS sequence"/>
</dbReference>
<dbReference type="PROSITE" id="PS51201">
    <property type="entry name" value="RCK_N"/>
    <property type="match status" value="1"/>
</dbReference>
<evidence type="ECO:0000256" key="3">
    <source>
        <dbReference type="ARBA" id="ARBA00022449"/>
    </source>
</evidence>
<feature type="transmembrane region" description="Helical" evidence="10">
    <location>
        <begin position="15"/>
        <end position="38"/>
    </location>
</feature>
<keyword evidence="5 10" id="KW-0812">Transmembrane</keyword>
<gene>
    <name evidence="12" type="ORF">EIC27_05715</name>
</gene>
<proteinExistence type="predicted"/>
<feature type="domain" description="RCK N-terminal" evidence="11">
    <location>
        <begin position="333"/>
        <end position="454"/>
    </location>
</feature>
<dbReference type="AlphaFoldDB" id="A0A3R9XKI9"/>
<dbReference type="InterPro" id="IPR036291">
    <property type="entry name" value="NAD(P)-bd_dom_sf"/>
</dbReference>
<evidence type="ECO:0000256" key="1">
    <source>
        <dbReference type="ARBA" id="ARBA00004127"/>
    </source>
</evidence>
<dbReference type="PANTHER" id="PTHR46157:SF4">
    <property type="entry name" value="K(+) EFFLUX ANTIPORTER 3, CHLOROPLASTIC"/>
    <property type="match status" value="1"/>
</dbReference>
<evidence type="ECO:0000256" key="10">
    <source>
        <dbReference type="SAM" id="Phobius"/>
    </source>
</evidence>
<feature type="transmembrane region" description="Helical" evidence="10">
    <location>
        <begin position="44"/>
        <end position="65"/>
    </location>
</feature>
<keyword evidence="8" id="KW-0406">Ion transport</keyword>
<dbReference type="Gene3D" id="1.20.1530.20">
    <property type="match status" value="1"/>
</dbReference>
<feature type="transmembrane region" description="Helical" evidence="10">
    <location>
        <begin position="77"/>
        <end position="98"/>
    </location>
</feature>
<keyword evidence="2" id="KW-0813">Transport</keyword>
<keyword evidence="9 10" id="KW-0472">Membrane</keyword>
<evidence type="ECO:0000313" key="12">
    <source>
        <dbReference type="EMBL" id="RST63007.1"/>
    </source>
</evidence>
<dbReference type="GO" id="GO:0005886">
    <property type="term" value="C:plasma membrane"/>
    <property type="evidence" value="ECO:0007669"/>
    <property type="project" value="TreeGrafter"/>
</dbReference>
<comment type="subcellular location">
    <subcellularLocation>
        <location evidence="1">Endomembrane system</location>
        <topology evidence="1">Multi-pass membrane protein</topology>
    </subcellularLocation>
</comment>
<dbReference type="Pfam" id="PF02254">
    <property type="entry name" value="TrkA_N"/>
    <property type="match status" value="1"/>
</dbReference>
<sequence>LELSFDRLIKMRLHVFGFGGLQVLITSSVIAFVLYYYFNFSTSISVVVGAALALSSTAIVLQVISESGRQSSQVGRLSLSMLLMQDLAVVPLLAVTPLLDDKAENMMQVIGIKSLTALGAIIIITIFGRLFLRPFFSLVASVKTDEVYVTTALLIVLGAAWITNYLGLSFAMGAFIAGILIAETEYRNKIEDSIHPFQGLFLGLFFLSIGMTIDIEFIKEKFKGVIFAAFTLIFIKASIILFLCKIFRLRWGATVHSALLLSQGSEFAFILFNLAASKGIIDSKSSEFMLMAVAVSMGITPLLSMIGSKIEDRLDSKEELDSNQEFKGISDLNEHVIIAGFGRVGRIVAYMLSKEQMNYVAVESNARIVKKARQQGFPVFQGEISDNNTLRALGAKRAKAIILTMSERVTLRKTTKKVTINYKNVRIISRAGDYKHSKDLRKLGAESAIPERIEVGLQLGGIALENLDSVKHNILSIKEEIRKNNYSKIEENELFKC</sequence>
<dbReference type="Gene3D" id="3.40.50.720">
    <property type="entry name" value="NAD(P)-binding Rossmann-like Domain"/>
    <property type="match status" value="1"/>
</dbReference>
<evidence type="ECO:0000256" key="5">
    <source>
        <dbReference type="ARBA" id="ARBA00022692"/>
    </source>
</evidence>
<comment type="caution">
    <text evidence="12">The sequence shown here is derived from an EMBL/GenBank/DDBJ whole genome shotgun (WGS) entry which is preliminary data.</text>
</comment>
<feature type="transmembrane region" description="Helical" evidence="10">
    <location>
        <begin position="110"/>
        <end position="132"/>
    </location>
</feature>
<dbReference type="OrthoDB" id="9781411at2"/>
<dbReference type="InterPro" id="IPR006153">
    <property type="entry name" value="Cation/H_exchanger_TM"/>
</dbReference>
<keyword evidence="4" id="KW-0633">Potassium transport</keyword>
<dbReference type="InterPro" id="IPR003148">
    <property type="entry name" value="RCK_N"/>
</dbReference>
<evidence type="ECO:0000256" key="2">
    <source>
        <dbReference type="ARBA" id="ARBA00022448"/>
    </source>
</evidence>
<keyword evidence="6" id="KW-0630">Potassium</keyword>
<feature type="transmembrane region" description="Helical" evidence="10">
    <location>
        <begin position="194"/>
        <end position="213"/>
    </location>
</feature>
<name>A0A3R9XKI9_9RICK</name>
<dbReference type="EMBL" id="RXFM01000089">
    <property type="protein sequence ID" value="RST63007.1"/>
    <property type="molecule type" value="Genomic_DNA"/>
</dbReference>
<evidence type="ECO:0000256" key="4">
    <source>
        <dbReference type="ARBA" id="ARBA00022538"/>
    </source>
</evidence>
<evidence type="ECO:0000256" key="8">
    <source>
        <dbReference type="ARBA" id="ARBA00023065"/>
    </source>
</evidence>
<feature type="transmembrane region" description="Helical" evidence="10">
    <location>
        <begin position="153"/>
        <end position="182"/>
    </location>
</feature>
<dbReference type="PANTHER" id="PTHR46157">
    <property type="entry name" value="K(+) EFFLUX ANTIPORTER 3, CHLOROPLASTIC"/>
    <property type="match status" value="1"/>
</dbReference>
<evidence type="ECO:0000256" key="9">
    <source>
        <dbReference type="ARBA" id="ARBA00023136"/>
    </source>
</evidence>
<dbReference type="SUPFAM" id="SSF51735">
    <property type="entry name" value="NAD(P)-binding Rossmann-fold domains"/>
    <property type="match status" value="1"/>
</dbReference>
<protein>
    <submittedName>
        <fullName evidence="12">Potassium transporter</fullName>
    </submittedName>
</protein>
<dbReference type="GO" id="GO:0012505">
    <property type="term" value="C:endomembrane system"/>
    <property type="evidence" value="ECO:0007669"/>
    <property type="project" value="UniProtKB-SubCell"/>
</dbReference>
<reference evidence="13" key="1">
    <citation type="submission" date="2018-11" db="EMBL/GenBank/DDBJ databases">
        <title>Phylogenetic, genomic, and biogeographic characterization of a novel and ubiquitous marine invertebrate-associated Rickettsiales parasite, Candidatus Marinoinvertebrata rohwerii, gen. nov., sp. nov.</title>
        <authorList>
            <person name="Klinges J.G."/>
            <person name="Rosales S.M."/>
            <person name="Mcminds R."/>
            <person name="Shaver E.C."/>
            <person name="Shantz A."/>
            <person name="Peters E.C."/>
            <person name="Burkepile D.E."/>
            <person name="Silliman B.R."/>
            <person name="Vega Thurber R.L."/>
        </authorList>
    </citation>
    <scope>NUCLEOTIDE SEQUENCE [LARGE SCALE GENOMIC DNA]</scope>
    <source>
        <strain evidence="13">a_cerv_44</strain>
    </source>
</reference>
<feature type="transmembrane region" description="Helical" evidence="10">
    <location>
        <begin position="288"/>
        <end position="307"/>
    </location>
</feature>
<evidence type="ECO:0000259" key="11">
    <source>
        <dbReference type="PROSITE" id="PS51201"/>
    </source>
</evidence>
<evidence type="ECO:0000313" key="13">
    <source>
        <dbReference type="Proteomes" id="UP000279470"/>
    </source>
</evidence>
<dbReference type="Pfam" id="PF00999">
    <property type="entry name" value="Na_H_Exchanger"/>
    <property type="match status" value="1"/>
</dbReference>
<keyword evidence="7 10" id="KW-1133">Transmembrane helix</keyword>
<dbReference type="RefSeq" id="WP_126045131.1">
    <property type="nucleotide sequence ID" value="NZ_RXFM01000089.1"/>
</dbReference>
<accession>A0A3R9XKI9</accession>
<dbReference type="GO" id="GO:1902600">
    <property type="term" value="P:proton transmembrane transport"/>
    <property type="evidence" value="ECO:0007669"/>
    <property type="project" value="InterPro"/>
</dbReference>